<comment type="caution">
    <text evidence="1">The sequence shown here is derived from an EMBL/GenBank/DDBJ whole genome shotgun (WGS) entry which is preliminary data.</text>
</comment>
<protein>
    <submittedName>
        <fullName evidence="1">Uncharacterized protein</fullName>
    </submittedName>
</protein>
<reference evidence="1" key="1">
    <citation type="submission" date="2022-04" db="EMBL/GenBank/DDBJ databases">
        <title>Carnegiea gigantea Genome sequencing and assembly v2.</title>
        <authorList>
            <person name="Copetti D."/>
            <person name="Sanderson M.J."/>
            <person name="Burquez A."/>
            <person name="Wojciechowski M.F."/>
        </authorList>
    </citation>
    <scope>NUCLEOTIDE SEQUENCE</scope>
    <source>
        <strain evidence="1">SGP5-SGP5p</strain>
        <tissue evidence="1">Aerial part</tissue>
    </source>
</reference>
<name>A0A9Q1K7C1_9CARY</name>
<keyword evidence="2" id="KW-1185">Reference proteome</keyword>
<dbReference type="InterPro" id="IPR004158">
    <property type="entry name" value="DUF247_pln"/>
</dbReference>
<dbReference type="EMBL" id="JAKOGI010000281">
    <property type="protein sequence ID" value="KAJ8437769.1"/>
    <property type="molecule type" value="Genomic_DNA"/>
</dbReference>
<dbReference type="PANTHER" id="PTHR31170:SF25">
    <property type="entry name" value="BNAA09G04570D PROTEIN"/>
    <property type="match status" value="1"/>
</dbReference>
<dbReference type="Proteomes" id="UP001153076">
    <property type="component" value="Unassembled WGS sequence"/>
</dbReference>
<evidence type="ECO:0000313" key="1">
    <source>
        <dbReference type="EMBL" id="KAJ8437769.1"/>
    </source>
</evidence>
<proteinExistence type="predicted"/>
<dbReference type="Pfam" id="PF03140">
    <property type="entry name" value="DUF247"/>
    <property type="match status" value="1"/>
</dbReference>
<gene>
    <name evidence="1" type="ORF">Cgig2_024073</name>
</gene>
<dbReference type="AlphaFoldDB" id="A0A9Q1K7C1"/>
<dbReference type="OrthoDB" id="672127at2759"/>
<accession>A0A9Q1K7C1</accession>
<dbReference type="PANTHER" id="PTHR31170">
    <property type="entry name" value="BNAC04G53230D PROTEIN"/>
    <property type="match status" value="1"/>
</dbReference>
<organism evidence="1 2">
    <name type="scientific">Carnegiea gigantea</name>
    <dbReference type="NCBI Taxonomy" id="171969"/>
    <lineage>
        <taxon>Eukaryota</taxon>
        <taxon>Viridiplantae</taxon>
        <taxon>Streptophyta</taxon>
        <taxon>Embryophyta</taxon>
        <taxon>Tracheophyta</taxon>
        <taxon>Spermatophyta</taxon>
        <taxon>Magnoliopsida</taxon>
        <taxon>eudicotyledons</taxon>
        <taxon>Gunneridae</taxon>
        <taxon>Pentapetalae</taxon>
        <taxon>Caryophyllales</taxon>
        <taxon>Cactineae</taxon>
        <taxon>Cactaceae</taxon>
        <taxon>Cactoideae</taxon>
        <taxon>Echinocereeae</taxon>
        <taxon>Carnegiea</taxon>
    </lineage>
</organism>
<evidence type="ECO:0000313" key="2">
    <source>
        <dbReference type="Proteomes" id="UP001153076"/>
    </source>
</evidence>
<sequence length="426" mass="49729">MVVKTGSDLTKEVATSIQSTLESLPPLSSNCCIYRVPENLRRVNEDAYRPLLVSIGPFCYDDPKLVPMKEQKLRYLQSFLIRNNTRNNVDYYVEAVRPWEQVIRQCYVTPVTLSSVTFTEMVLIDAFFIIELFLRAWFHELIDENDRIFNKPRMIVEVTRDLRIEENQLPFFIFKCLYDLAYSSSSGRPSFIDLTYKFFTGKKHTIPQILANVDIKHFVDFLRLCHLPTSPKPRTNRDLKFELSPNVTQLSGVGVKFAMSQSTDLLDIKFSRGILEIPRFVLTDQTESLFRNIMVFEQCHHYFNSYIIDYFAFLNGLINTPKDVEVLVQCGIIENWLGSNEDAANFFKNIFRQTRLNVANFYFSNHCTHLNAYASTQWHRWKAILKHEYFNHPWAVISVIYAVVMLRGRGDRAHRPVDIKQVIAQG</sequence>